<dbReference type="Proteomes" id="UP000619536">
    <property type="component" value="Unassembled WGS sequence"/>
</dbReference>
<comment type="caution">
    <text evidence="1">The sequence shown here is derived from an EMBL/GenBank/DDBJ whole genome shotgun (WGS) entry which is preliminary data.</text>
</comment>
<dbReference type="EMBL" id="BMDH01000001">
    <property type="protein sequence ID" value="GGI13108.1"/>
    <property type="molecule type" value="Genomic_DNA"/>
</dbReference>
<dbReference type="InterPro" id="IPR005583">
    <property type="entry name" value="YaaA"/>
</dbReference>
<sequence length="263" mass="28854">MVLVLLPPSEGKTAPISGTKLQMDTLSFPTLNEIRERIAQSLITACVLPDQEVLAILKSGEQTLPDIRANLHLYESPCAPAAQVYTGVLYEAAHLQPHDAAIIVSGLFGLTTAHDKIPLYRLAMNVRLPDIGSVAHMWKQALSGMTLSAMQHAAGSHDNVVFDARSAAYQVWPVAKNPLLTHIPDDKDDNNPWPFWTLKALNNNGRTITHRAKYYRGLMARTLLDAGTITNSQVPQYAHQMASTHGLGRPNIDEAQRIITLTV</sequence>
<name>A0A8J3AF09_9BIFI</name>
<dbReference type="RefSeq" id="WP_188354588.1">
    <property type="nucleotide sequence ID" value="NZ_BMDH01000001.1"/>
</dbReference>
<gene>
    <name evidence="1" type="ORF">GCM10007377_04310</name>
</gene>
<dbReference type="AlphaFoldDB" id="A0A8J3AF09"/>
<organism evidence="1 2">
    <name type="scientific">Galliscardovia ingluviei</name>
    <dbReference type="NCBI Taxonomy" id="1769422"/>
    <lineage>
        <taxon>Bacteria</taxon>
        <taxon>Bacillati</taxon>
        <taxon>Actinomycetota</taxon>
        <taxon>Actinomycetes</taxon>
        <taxon>Bifidobacteriales</taxon>
        <taxon>Bifidobacteriaceae</taxon>
        <taxon>Galliscardovia</taxon>
    </lineage>
</organism>
<keyword evidence="2" id="KW-1185">Reference proteome</keyword>
<protein>
    <submittedName>
        <fullName evidence="1">UPF0246 protein</fullName>
    </submittedName>
</protein>
<evidence type="ECO:0000313" key="1">
    <source>
        <dbReference type="EMBL" id="GGI13108.1"/>
    </source>
</evidence>
<proteinExistence type="predicted"/>
<reference evidence="1" key="1">
    <citation type="journal article" date="2014" name="Int. J. Syst. Evol. Microbiol.">
        <title>Complete genome sequence of Corynebacterium casei LMG S-19264T (=DSM 44701T), isolated from a smear-ripened cheese.</title>
        <authorList>
            <consortium name="US DOE Joint Genome Institute (JGI-PGF)"/>
            <person name="Walter F."/>
            <person name="Albersmeier A."/>
            <person name="Kalinowski J."/>
            <person name="Ruckert C."/>
        </authorList>
    </citation>
    <scope>NUCLEOTIDE SEQUENCE</scope>
    <source>
        <strain evidence="1">CCM 8606</strain>
    </source>
</reference>
<accession>A0A8J3AF09</accession>
<evidence type="ECO:0000313" key="2">
    <source>
        <dbReference type="Proteomes" id="UP000619536"/>
    </source>
</evidence>
<dbReference type="Pfam" id="PF03883">
    <property type="entry name" value="H2O2_YaaD"/>
    <property type="match status" value="1"/>
</dbReference>
<reference evidence="1" key="2">
    <citation type="submission" date="2020-09" db="EMBL/GenBank/DDBJ databases">
        <authorList>
            <person name="Sun Q."/>
            <person name="Sedlacek I."/>
        </authorList>
    </citation>
    <scope>NUCLEOTIDE SEQUENCE</scope>
    <source>
        <strain evidence="1">CCM 8606</strain>
    </source>
</reference>